<dbReference type="AlphaFoldDB" id="A9EX40"/>
<gene>
    <name evidence="1" type="ordered locus">sce4214</name>
</gene>
<name>A9EX40_SORC5</name>
<accession>A9EX40</accession>
<reference evidence="1 2" key="1">
    <citation type="journal article" date="2007" name="Nat. Biotechnol.">
        <title>Complete genome sequence of the myxobacterium Sorangium cellulosum.</title>
        <authorList>
            <person name="Schneiker S."/>
            <person name="Perlova O."/>
            <person name="Kaiser O."/>
            <person name="Gerth K."/>
            <person name="Alici A."/>
            <person name="Altmeyer M.O."/>
            <person name="Bartels D."/>
            <person name="Bekel T."/>
            <person name="Beyer S."/>
            <person name="Bode E."/>
            <person name="Bode H.B."/>
            <person name="Bolten C.J."/>
            <person name="Choudhuri J.V."/>
            <person name="Doss S."/>
            <person name="Elnakady Y.A."/>
            <person name="Frank B."/>
            <person name="Gaigalat L."/>
            <person name="Goesmann A."/>
            <person name="Groeger C."/>
            <person name="Gross F."/>
            <person name="Jelsbak L."/>
            <person name="Jelsbak L."/>
            <person name="Kalinowski J."/>
            <person name="Kegler C."/>
            <person name="Knauber T."/>
            <person name="Konietzny S."/>
            <person name="Kopp M."/>
            <person name="Krause L."/>
            <person name="Krug D."/>
            <person name="Linke B."/>
            <person name="Mahmud T."/>
            <person name="Martinez-Arias R."/>
            <person name="McHardy A.C."/>
            <person name="Merai M."/>
            <person name="Meyer F."/>
            <person name="Mormann S."/>
            <person name="Munoz-Dorado J."/>
            <person name="Perez J."/>
            <person name="Pradella S."/>
            <person name="Rachid S."/>
            <person name="Raddatz G."/>
            <person name="Rosenau F."/>
            <person name="Rueckert C."/>
            <person name="Sasse F."/>
            <person name="Scharfe M."/>
            <person name="Schuster S.C."/>
            <person name="Suen G."/>
            <person name="Treuner-Lange A."/>
            <person name="Velicer G.J."/>
            <person name="Vorholter F.-J."/>
            <person name="Weissman K.J."/>
            <person name="Welch R.D."/>
            <person name="Wenzel S.C."/>
            <person name="Whitworth D.E."/>
            <person name="Wilhelm S."/>
            <person name="Wittmann C."/>
            <person name="Bloecker H."/>
            <person name="Puehler A."/>
            <person name="Mueller R."/>
        </authorList>
    </citation>
    <scope>NUCLEOTIDE SEQUENCE [LARGE SCALE GENOMIC DNA]</scope>
    <source>
        <strain evidence="2">So ce56</strain>
    </source>
</reference>
<dbReference type="Proteomes" id="UP000002139">
    <property type="component" value="Chromosome"/>
</dbReference>
<sequence>MRGGGGERYTIRLLPGPEDLMPTMSRATVLVPSLSSPIAPDQTLIFSPDFPLEERAGEASAVSRAAGSPWSVARVGAAAEALREVAQEGARRFGPLPEGALPESAPGDALGAYAFSFVRPSFAAPFASRREGVLFGERVLPAFGLWNDVDDATWSRAAAQLTVHRHSGPDDFVIEMEARGDERVVVARCPRPETLGAVVAKVVATARRPRGRLGRWFGVKPFDRRCALKIPPIDLCAARVHEELAGKPLADGDGRRIGDARHAVRFRLGWDALPPTEPGPLTLGRGDMYERYFVCDGPFLVVVLGAPPQDEVRLAAWIGSPEPLEGATAGAP</sequence>
<dbReference type="EMBL" id="AM746676">
    <property type="protein sequence ID" value="CAN94377.1"/>
    <property type="molecule type" value="Genomic_DNA"/>
</dbReference>
<dbReference type="KEGG" id="scl:sce4214"/>
<organism evidence="1 2">
    <name type="scientific">Sorangium cellulosum (strain So ce56)</name>
    <name type="common">Polyangium cellulosum (strain So ce56)</name>
    <dbReference type="NCBI Taxonomy" id="448385"/>
    <lineage>
        <taxon>Bacteria</taxon>
        <taxon>Pseudomonadati</taxon>
        <taxon>Myxococcota</taxon>
        <taxon>Polyangia</taxon>
        <taxon>Polyangiales</taxon>
        <taxon>Polyangiaceae</taxon>
        <taxon>Sorangium</taxon>
    </lineage>
</organism>
<dbReference type="STRING" id="448385.sce4214"/>
<keyword evidence="2" id="KW-1185">Reference proteome</keyword>
<evidence type="ECO:0000313" key="1">
    <source>
        <dbReference type="EMBL" id="CAN94377.1"/>
    </source>
</evidence>
<proteinExistence type="predicted"/>
<evidence type="ECO:0000313" key="2">
    <source>
        <dbReference type="Proteomes" id="UP000002139"/>
    </source>
</evidence>
<dbReference type="HOGENOM" id="CLU_836511_0_0_7"/>
<protein>
    <submittedName>
        <fullName evidence="1">Uncharacterized protein</fullName>
    </submittedName>
</protein>